<proteinExistence type="predicted"/>
<dbReference type="GO" id="GO:0005634">
    <property type="term" value="C:nucleus"/>
    <property type="evidence" value="ECO:0007669"/>
    <property type="project" value="TreeGrafter"/>
</dbReference>
<comment type="caution">
    <text evidence="2">The sequence shown here is derived from an EMBL/GenBank/DDBJ whole genome shotgun (WGS) entry which is preliminary data.</text>
</comment>
<dbReference type="GO" id="GO:0003714">
    <property type="term" value="F:transcription corepressor activity"/>
    <property type="evidence" value="ECO:0007669"/>
    <property type="project" value="InterPro"/>
</dbReference>
<gene>
    <name evidence="2" type="ORF">AMORRO_LOCUS4391</name>
</gene>
<dbReference type="InterPro" id="IPR013927">
    <property type="entry name" value="TF_Opi1_Ccg-8"/>
</dbReference>
<name>A0A9N9ABX3_9GLOM</name>
<evidence type="ECO:0000256" key="1">
    <source>
        <dbReference type="SAM" id="MobiDB-lite"/>
    </source>
</evidence>
<feature type="compositionally biased region" description="Low complexity" evidence="1">
    <location>
        <begin position="379"/>
        <end position="397"/>
    </location>
</feature>
<accession>A0A9N9ABX3</accession>
<reference evidence="2" key="1">
    <citation type="submission" date="2021-06" db="EMBL/GenBank/DDBJ databases">
        <authorList>
            <person name="Kallberg Y."/>
            <person name="Tangrot J."/>
            <person name="Rosling A."/>
        </authorList>
    </citation>
    <scope>NUCLEOTIDE SEQUENCE</scope>
    <source>
        <strain evidence="2">CL551</strain>
    </source>
</reference>
<sequence>MTDKGMVNIWTQLFFPAWYTPPPPTLPPITTVENGIEMSINQLCNDPDEDVKNAAAVLEKMKETENMKQTSLPPIETTQLPQEGSTNSDGFISRFPFMRRAYEQGKNSSPLIKYTTEMVSRISKPVIEKIPQLAQLDHYACRVSTTTTSYTPRWQQVLVGAGAAVGTARAVVSEESMKSLRYCLQWLQYATQHIEHQIAILRDIIFKLSNPSADGVMIQSSAPSTLAAIKKGIVDNLRKVIDIVSKYASKCLPDQAKQNVRSFILSLPTRWATINHSDFSATASPVSSPRLAPINTYPNHQTADYARRLLSLATESLDMLRRVGGIFGETVERAEAWVERLRAVGVASGGSSSMDDVQLDGMPPIGWPSQQNGEAYPYSQSSSISHPRSRRSSNSVRMNHRKYPRTTPLDDDEESIINNLSDDSDESEVENMRMEDNPLYRSNSVKSSPQHGGLSSGKKRKKSGKKDDKMDLY</sequence>
<dbReference type="EMBL" id="CAJVPV010002386">
    <property type="protein sequence ID" value="CAG8524913.1"/>
    <property type="molecule type" value="Genomic_DNA"/>
</dbReference>
<dbReference type="Pfam" id="PF08618">
    <property type="entry name" value="Opi1"/>
    <property type="match status" value="1"/>
</dbReference>
<dbReference type="PANTHER" id="PTHR38406">
    <property type="entry name" value="TRANSCRIPTIONAL REPRESSOR OPI1"/>
    <property type="match status" value="1"/>
</dbReference>
<dbReference type="AlphaFoldDB" id="A0A9N9ABX3"/>
<dbReference type="PANTHER" id="PTHR38406:SF1">
    <property type="entry name" value="TRANSCRIPTIONAL REPRESSOR OPI1"/>
    <property type="match status" value="1"/>
</dbReference>
<evidence type="ECO:0000313" key="2">
    <source>
        <dbReference type="EMBL" id="CAG8524913.1"/>
    </source>
</evidence>
<keyword evidence="3" id="KW-1185">Reference proteome</keyword>
<dbReference type="GO" id="GO:0030968">
    <property type="term" value="P:endoplasmic reticulum unfolded protein response"/>
    <property type="evidence" value="ECO:0007669"/>
    <property type="project" value="TreeGrafter"/>
</dbReference>
<dbReference type="GO" id="GO:0005783">
    <property type="term" value="C:endoplasmic reticulum"/>
    <property type="evidence" value="ECO:0007669"/>
    <property type="project" value="TreeGrafter"/>
</dbReference>
<feature type="region of interest" description="Disordered" evidence="1">
    <location>
        <begin position="348"/>
        <end position="473"/>
    </location>
</feature>
<organism evidence="2 3">
    <name type="scientific">Acaulospora morrowiae</name>
    <dbReference type="NCBI Taxonomy" id="94023"/>
    <lineage>
        <taxon>Eukaryota</taxon>
        <taxon>Fungi</taxon>
        <taxon>Fungi incertae sedis</taxon>
        <taxon>Mucoromycota</taxon>
        <taxon>Glomeromycotina</taxon>
        <taxon>Glomeromycetes</taxon>
        <taxon>Diversisporales</taxon>
        <taxon>Acaulosporaceae</taxon>
        <taxon>Acaulospora</taxon>
    </lineage>
</organism>
<dbReference type="OrthoDB" id="2441642at2759"/>
<evidence type="ECO:0000313" key="3">
    <source>
        <dbReference type="Proteomes" id="UP000789342"/>
    </source>
</evidence>
<dbReference type="Proteomes" id="UP000789342">
    <property type="component" value="Unassembled WGS sequence"/>
</dbReference>
<protein>
    <submittedName>
        <fullName evidence="2">17289_t:CDS:1</fullName>
    </submittedName>
</protein>
<dbReference type="GO" id="GO:0008654">
    <property type="term" value="P:phospholipid biosynthetic process"/>
    <property type="evidence" value="ECO:0007669"/>
    <property type="project" value="TreeGrafter"/>
</dbReference>
<dbReference type="GO" id="GO:0006357">
    <property type="term" value="P:regulation of transcription by RNA polymerase II"/>
    <property type="evidence" value="ECO:0007669"/>
    <property type="project" value="TreeGrafter"/>
</dbReference>
<feature type="compositionally biased region" description="Polar residues" evidence="1">
    <location>
        <begin position="440"/>
        <end position="450"/>
    </location>
</feature>